<dbReference type="InterPro" id="IPR050259">
    <property type="entry name" value="SDR"/>
</dbReference>
<dbReference type="PANTHER" id="PTHR42879:SF2">
    <property type="entry name" value="3-OXOACYL-[ACYL-CARRIER-PROTEIN] REDUCTASE FABG"/>
    <property type="match status" value="1"/>
</dbReference>
<dbReference type="PROSITE" id="PS00061">
    <property type="entry name" value="ADH_SHORT"/>
    <property type="match status" value="1"/>
</dbReference>
<dbReference type="InterPro" id="IPR036291">
    <property type="entry name" value="NAD(P)-bd_dom_sf"/>
</dbReference>
<evidence type="ECO:0000256" key="1">
    <source>
        <dbReference type="ARBA" id="ARBA00006484"/>
    </source>
</evidence>
<accession>A0A9X1W8X8</accession>
<protein>
    <submittedName>
        <fullName evidence="3">SDR family oxidoreductase</fullName>
    </submittedName>
</protein>
<organism evidence="3 4">
    <name type="scientific">Vibrio gelatinilyticus</name>
    <dbReference type="NCBI Taxonomy" id="2893468"/>
    <lineage>
        <taxon>Bacteria</taxon>
        <taxon>Pseudomonadati</taxon>
        <taxon>Pseudomonadota</taxon>
        <taxon>Gammaproteobacteria</taxon>
        <taxon>Vibrionales</taxon>
        <taxon>Vibrionaceae</taxon>
        <taxon>Vibrio</taxon>
    </lineage>
</organism>
<dbReference type="Proteomes" id="UP001139488">
    <property type="component" value="Unassembled WGS sequence"/>
</dbReference>
<dbReference type="SUPFAM" id="SSF51735">
    <property type="entry name" value="NAD(P)-binding Rossmann-fold domains"/>
    <property type="match status" value="1"/>
</dbReference>
<dbReference type="AlphaFoldDB" id="A0A9X1W8X8"/>
<dbReference type="RefSeq" id="WP_244356151.1">
    <property type="nucleotide sequence ID" value="NZ_JAJNNZ010000004.1"/>
</dbReference>
<reference evidence="3" key="1">
    <citation type="submission" date="2021-11" db="EMBL/GenBank/DDBJ databases">
        <title>Vibrio ZSDE26 sp. nov. and Vibrio ZSDZ34 sp. nov., isolated from coastal seawater in Qingdao.</title>
        <authorList>
            <person name="Zhang P."/>
        </authorList>
    </citation>
    <scope>NUCLEOTIDE SEQUENCE</scope>
    <source>
        <strain evidence="3">ZSDZ34</strain>
    </source>
</reference>
<dbReference type="InterPro" id="IPR002347">
    <property type="entry name" value="SDR_fam"/>
</dbReference>
<dbReference type="NCBIfam" id="NF009464">
    <property type="entry name" value="PRK12824.1"/>
    <property type="match status" value="1"/>
</dbReference>
<dbReference type="NCBIfam" id="NF009466">
    <property type="entry name" value="PRK12826.1-2"/>
    <property type="match status" value="1"/>
</dbReference>
<keyword evidence="2" id="KW-0560">Oxidoreductase</keyword>
<comment type="caution">
    <text evidence="3">The sequence shown here is derived from an EMBL/GenBank/DDBJ whole genome shotgun (WGS) entry which is preliminary data.</text>
</comment>
<dbReference type="PRINTS" id="PR00081">
    <property type="entry name" value="GDHRDH"/>
</dbReference>
<dbReference type="Pfam" id="PF13561">
    <property type="entry name" value="adh_short_C2"/>
    <property type="match status" value="1"/>
</dbReference>
<comment type="similarity">
    <text evidence="1">Belongs to the short-chain dehydrogenases/reductases (SDR) family.</text>
</comment>
<dbReference type="InterPro" id="IPR011283">
    <property type="entry name" value="Acetoacetyl-CoA_reductase"/>
</dbReference>
<name>A0A9X1W8X8_9VIBR</name>
<keyword evidence="4" id="KW-1185">Reference proteome</keyword>
<proteinExistence type="inferred from homology"/>
<dbReference type="PANTHER" id="PTHR42879">
    <property type="entry name" value="3-OXOACYL-(ACYL-CARRIER-PROTEIN) REDUCTASE"/>
    <property type="match status" value="1"/>
</dbReference>
<gene>
    <name evidence="3" type="ORF">LNL84_06750</name>
</gene>
<evidence type="ECO:0000313" key="4">
    <source>
        <dbReference type="Proteomes" id="UP001139488"/>
    </source>
</evidence>
<sequence>MKKLALITGSKGGIGSAISSCLVEEGYRLIATYYTGKYECAKEWFDEKGFSSDQVRLFELDVTNTHECNEKLEKLLEEEGTIDLIVNNAGITRDGQFKKMAAENWFEVINTNLNSVYNVTQPLFSAMCEKGNCRIINISSVNGQKGQFGQTNYAAAKAGMIGFTKSLALEGAKYGVTANVIAPGYTLTPMVAEIREEILDNIRSGIPLKRLATPEEIGKAVKYLASDDAAYITGETLSINGGLYMS</sequence>
<evidence type="ECO:0000313" key="3">
    <source>
        <dbReference type="EMBL" id="MCJ2376532.1"/>
    </source>
</evidence>
<dbReference type="Gene3D" id="3.40.50.720">
    <property type="entry name" value="NAD(P)-binding Rossmann-like Domain"/>
    <property type="match status" value="1"/>
</dbReference>
<dbReference type="NCBIfam" id="TIGR01829">
    <property type="entry name" value="AcAcCoA_reduct"/>
    <property type="match status" value="1"/>
</dbReference>
<evidence type="ECO:0000256" key="2">
    <source>
        <dbReference type="ARBA" id="ARBA00023002"/>
    </source>
</evidence>
<dbReference type="GO" id="GO:0032787">
    <property type="term" value="P:monocarboxylic acid metabolic process"/>
    <property type="evidence" value="ECO:0007669"/>
    <property type="project" value="UniProtKB-ARBA"/>
</dbReference>
<dbReference type="InterPro" id="IPR020904">
    <property type="entry name" value="Sc_DH/Rdtase_CS"/>
</dbReference>
<dbReference type="GO" id="GO:0018454">
    <property type="term" value="F:acetoacetyl-CoA reductase activity"/>
    <property type="evidence" value="ECO:0007669"/>
    <property type="project" value="InterPro"/>
</dbReference>
<dbReference type="GO" id="GO:0042619">
    <property type="term" value="P:poly-hydroxybutyrate biosynthetic process"/>
    <property type="evidence" value="ECO:0007669"/>
    <property type="project" value="InterPro"/>
</dbReference>
<dbReference type="GO" id="GO:0005737">
    <property type="term" value="C:cytoplasm"/>
    <property type="evidence" value="ECO:0007669"/>
    <property type="project" value="InterPro"/>
</dbReference>
<dbReference type="PRINTS" id="PR00080">
    <property type="entry name" value="SDRFAMILY"/>
</dbReference>
<dbReference type="FunFam" id="3.40.50.720:FF:000173">
    <property type="entry name" value="3-oxoacyl-[acyl-carrier protein] reductase"/>
    <property type="match status" value="1"/>
</dbReference>
<dbReference type="EMBL" id="JAJNNZ010000004">
    <property type="protein sequence ID" value="MCJ2376532.1"/>
    <property type="molecule type" value="Genomic_DNA"/>
</dbReference>